<comment type="caution">
    <text evidence="3">The sequence shown here is derived from an EMBL/GenBank/DDBJ whole genome shotgun (WGS) entry which is preliminary data.</text>
</comment>
<evidence type="ECO:0000313" key="4">
    <source>
        <dbReference type="Proteomes" id="UP000250831"/>
    </source>
</evidence>
<dbReference type="InterPro" id="IPR012338">
    <property type="entry name" value="Beta-lactam/transpept-like"/>
</dbReference>
<accession>A0A363NWW4</accession>
<dbReference type="RefSeq" id="WP_108633581.1">
    <property type="nucleotide sequence ID" value="NZ_QCXX01000002.1"/>
</dbReference>
<dbReference type="Proteomes" id="UP000250831">
    <property type="component" value="Unassembled WGS sequence"/>
</dbReference>
<protein>
    <recommendedName>
        <fullName evidence="2">Beta-lactamase-related domain-containing protein</fullName>
    </recommendedName>
</protein>
<dbReference type="Gene3D" id="3.40.710.10">
    <property type="entry name" value="DD-peptidase/beta-lactamase superfamily"/>
    <property type="match status" value="1"/>
</dbReference>
<feature type="signal peptide" evidence="1">
    <location>
        <begin position="1"/>
        <end position="22"/>
    </location>
</feature>
<dbReference type="SUPFAM" id="SSF56601">
    <property type="entry name" value="beta-lactamase/transpeptidase-like"/>
    <property type="match status" value="1"/>
</dbReference>
<keyword evidence="4" id="KW-1185">Reference proteome</keyword>
<sequence>MIKIKAIIAVVAISFFSLSLTAQVDNENITKKLDKIYKQSSFPGFAVAVIKNDSILFSGAYGYANLREKVKFSENTIMPIASVSKTVIAFSLAKAFELGYFTEQTPINTILPFNISNPHHPNDTIRVEHLFTHTSGIIDDKETFISGYQLSNTPTIALGTFLEEHLDANGRSYSPNNFASEPVGTTYSYSNIAAALAAYLIEVKAKMPFHAFTEKYLFKPLNLQSTSWFYDQGKSDRYAKLYEINVPDLPYYKALMNADKSLKDYCSITYPDGSLRTSLVDLTAYLSEIMSGYQGRSKLMSKAYYAPVFLKRSGKNGQAITDKGIAQQAMFWNYNNKGRLTHNGSDAGVFAVVSIDVEHNIGRILLINANIDTDNNIKLINSIKEISGVLDTIY</sequence>
<dbReference type="PANTHER" id="PTHR46825">
    <property type="entry name" value="D-ALANYL-D-ALANINE-CARBOXYPEPTIDASE/ENDOPEPTIDASE AMPH"/>
    <property type="match status" value="1"/>
</dbReference>
<dbReference type="Pfam" id="PF00144">
    <property type="entry name" value="Beta-lactamase"/>
    <property type="match status" value="1"/>
</dbReference>
<proteinExistence type="predicted"/>
<dbReference type="InterPro" id="IPR050491">
    <property type="entry name" value="AmpC-like"/>
</dbReference>
<dbReference type="OrthoDB" id="846150at2"/>
<feature type="chain" id="PRO_5016827079" description="Beta-lactamase-related domain-containing protein" evidence="1">
    <location>
        <begin position="23"/>
        <end position="394"/>
    </location>
</feature>
<dbReference type="AlphaFoldDB" id="A0A363NWW4"/>
<evidence type="ECO:0000313" key="3">
    <source>
        <dbReference type="EMBL" id="PUV25247.1"/>
    </source>
</evidence>
<dbReference type="InterPro" id="IPR001466">
    <property type="entry name" value="Beta-lactam-related"/>
</dbReference>
<evidence type="ECO:0000256" key="1">
    <source>
        <dbReference type="SAM" id="SignalP"/>
    </source>
</evidence>
<dbReference type="PANTHER" id="PTHR46825:SF9">
    <property type="entry name" value="BETA-LACTAMASE-RELATED DOMAIN-CONTAINING PROTEIN"/>
    <property type="match status" value="1"/>
</dbReference>
<reference evidence="3 4" key="1">
    <citation type="submission" date="2018-04" db="EMBL/GenBank/DDBJ databases">
        <title>Sphingobacterium sp. M46 Genome.</title>
        <authorList>
            <person name="Cheng J."/>
            <person name="Li Y."/>
        </authorList>
    </citation>
    <scope>NUCLEOTIDE SEQUENCE [LARGE SCALE GENOMIC DNA]</scope>
    <source>
        <strain evidence="3 4">M46</strain>
    </source>
</reference>
<name>A0A363NWW4_9SPHI</name>
<organism evidence="3 4">
    <name type="scientific">Sphingobacterium athyrii</name>
    <dbReference type="NCBI Taxonomy" id="2152717"/>
    <lineage>
        <taxon>Bacteria</taxon>
        <taxon>Pseudomonadati</taxon>
        <taxon>Bacteroidota</taxon>
        <taxon>Sphingobacteriia</taxon>
        <taxon>Sphingobacteriales</taxon>
        <taxon>Sphingobacteriaceae</taxon>
        <taxon>Sphingobacterium</taxon>
    </lineage>
</organism>
<gene>
    <name evidence="3" type="ORF">DCO56_09965</name>
</gene>
<keyword evidence="1" id="KW-0732">Signal</keyword>
<feature type="domain" description="Beta-lactamase-related" evidence="2">
    <location>
        <begin position="33"/>
        <end position="372"/>
    </location>
</feature>
<dbReference type="EMBL" id="QCXX01000002">
    <property type="protein sequence ID" value="PUV25247.1"/>
    <property type="molecule type" value="Genomic_DNA"/>
</dbReference>
<evidence type="ECO:0000259" key="2">
    <source>
        <dbReference type="Pfam" id="PF00144"/>
    </source>
</evidence>